<evidence type="ECO:0000313" key="1">
    <source>
        <dbReference type="EMBL" id="RNA21292.1"/>
    </source>
</evidence>
<name>A0A3M7RCG5_BRAPC</name>
<sequence length="108" mass="12032">MAPSLYGFCLFLRGVDFDITRPGLSGFSPIRLGLELSQRGYVVMVTGSRWMLAMTSLPTIVIVLKHSLWWGQGIDKSSLYTYAPKKGSRGTEHLKIYIKTAGCHFCSN</sequence>
<reference evidence="1 2" key="1">
    <citation type="journal article" date="2018" name="Sci. Rep.">
        <title>Genomic signatures of local adaptation to the degree of environmental predictability in rotifers.</title>
        <authorList>
            <person name="Franch-Gras L."/>
            <person name="Hahn C."/>
            <person name="Garcia-Roger E.M."/>
            <person name="Carmona M.J."/>
            <person name="Serra M."/>
            <person name="Gomez A."/>
        </authorList>
    </citation>
    <scope>NUCLEOTIDE SEQUENCE [LARGE SCALE GENOMIC DNA]</scope>
    <source>
        <strain evidence="1">HYR1</strain>
    </source>
</reference>
<gene>
    <name evidence="1" type="ORF">BpHYR1_022699</name>
</gene>
<accession>A0A3M7RCG5</accession>
<dbReference type="Proteomes" id="UP000276133">
    <property type="component" value="Unassembled WGS sequence"/>
</dbReference>
<comment type="caution">
    <text evidence="1">The sequence shown here is derived from an EMBL/GenBank/DDBJ whole genome shotgun (WGS) entry which is preliminary data.</text>
</comment>
<dbReference type="AlphaFoldDB" id="A0A3M7RCG5"/>
<protein>
    <submittedName>
        <fullName evidence="1">Uncharacterized protein</fullName>
    </submittedName>
</protein>
<keyword evidence="2" id="KW-1185">Reference proteome</keyword>
<dbReference type="EMBL" id="REGN01003698">
    <property type="protein sequence ID" value="RNA21292.1"/>
    <property type="molecule type" value="Genomic_DNA"/>
</dbReference>
<organism evidence="1 2">
    <name type="scientific">Brachionus plicatilis</name>
    <name type="common">Marine rotifer</name>
    <name type="synonym">Brachionus muelleri</name>
    <dbReference type="NCBI Taxonomy" id="10195"/>
    <lineage>
        <taxon>Eukaryota</taxon>
        <taxon>Metazoa</taxon>
        <taxon>Spiralia</taxon>
        <taxon>Gnathifera</taxon>
        <taxon>Rotifera</taxon>
        <taxon>Eurotatoria</taxon>
        <taxon>Monogononta</taxon>
        <taxon>Pseudotrocha</taxon>
        <taxon>Ploima</taxon>
        <taxon>Brachionidae</taxon>
        <taxon>Brachionus</taxon>
    </lineage>
</organism>
<proteinExistence type="predicted"/>
<evidence type="ECO:0000313" key="2">
    <source>
        <dbReference type="Proteomes" id="UP000276133"/>
    </source>
</evidence>